<keyword evidence="9" id="KW-0325">Glycoprotein</keyword>
<feature type="domain" description="Ionotropic glutamate receptor L-glutamate and glycine-binding" evidence="13">
    <location>
        <begin position="440"/>
        <end position="509"/>
    </location>
</feature>
<evidence type="ECO:0000313" key="15">
    <source>
        <dbReference type="Proteomes" id="UP001148838"/>
    </source>
</evidence>
<feature type="transmembrane region" description="Helical" evidence="12">
    <location>
        <begin position="805"/>
        <end position="831"/>
    </location>
</feature>
<dbReference type="InterPro" id="IPR019594">
    <property type="entry name" value="Glu/Gly-bd"/>
</dbReference>
<protein>
    <recommendedName>
        <fullName evidence="13">Ionotropic glutamate receptor L-glutamate and glycine-binding domain-containing protein</fullName>
    </recommendedName>
</protein>
<dbReference type="SMART" id="SM00918">
    <property type="entry name" value="Lig_chan-Glu_bd"/>
    <property type="match status" value="1"/>
</dbReference>
<organism evidence="14 15">
    <name type="scientific">Periplaneta americana</name>
    <name type="common">American cockroach</name>
    <name type="synonym">Blatta americana</name>
    <dbReference type="NCBI Taxonomy" id="6978"/>
    <lineage>
        <taxon>Eukaryota</taxon>
        <taxon>Metazoa</taxon>
        <taxon>Ecdysozoa</taxon>
        <taxon>Arthropoda</taxon>
        <taxon>Hexapoda</taxon>
        <taxon>Insecta</taxon>
        <taxon>Pterygota</taxon>
        <taxon>Neoptera</taxon>
        <taxon>Polyneoptera</taxon>
        <taxon>Dictyoptera</taxon>
        <taxon>Blattodea</taxon>
        <taxon>Blattoidea</taxon>
        <taxon>Blattidae</taxon>
        <taxon>Blattinae</taxon>
        <taxon>Periplaneta</taxon>
    </lineage>
</organism>
<feature type="transmembrane region" description="Helical" evidence="12">
    <location>
        <begin position="560"/>
        <end position="580"/>
    </location>
</feature>
<keyword evidence="10" id="KW-1071">Ligand-gated ion channel</keyword>
<keyword evidence="2" id="KW-0813">Transport</keyword>
<proteinExistence type="predicted"/>
<evidence type="ECO:0000256" key="6">
    <source>
        <dbReference type="ARBA" id="ARBA00023065"/>
    </source>
</evidence>
<dbReference type="EMBL" id="JAJSOF020000011">
    <property type="protein sequence ID" value="KAJ4445061.1"/>
    <property type="molecule type" value="Genomic_DNA"/>
</dbReference>
<evidence type="ECO:0000256" key="12">
    <source>
        <dbReference type="SAM" id="Phobius"/>
    </source>
</evidence>
<dbReference type="PANTHER" id="PTHR42643">
    <property type="entry name" value="IONOTROPIC RECEPTOR 20A-RELATED"/>
    <property type="match status" value="1"/>
</dbReference>
<feature type="transmembrane region" description="Helical" evidence="12">
    <location>
        <begin position="633"/>
        <end position="653"/>
    </location>
</feature>
<evidence type="ECO:0000256" key="8">
    <source>
        <dbReference type="ARBA" id="ARBA00023170"/>
    </source>
</evidence>
<dbReference type="Proteomes" id="UP001148838">
    <property type="component" value="Unassembled WGS sequence"/>
</dbReference>
<keyword evidence="11" id="KW-0407">Ion channel</keyword>
<gene>
    <name evidence="14" type="ORF">ANN_06860</name>
</gene>
<comment type="subcellular location">
    <subcellularLocation>
        <location evidence="1">Cell membrane</location>
        <topology evidence="1">Multi-pass membrane protein</topology>
    </subcellularLocation>
</comment>
<evidence type="ECO:0000256" key="11">
    <source>
        <dbReference type="ARBA" id="ARBA00023303"/>
    </source>
</evidence>
<evidence type="ECO:0000256" key="10">
    <source>
        <dbReference type="ARBA" id="ARBA00023286"/>
    </source>
</evidence>
<reference evidence="14 15" key="1">
    <citation type="journal article" date="2022" name="Allergy">
        <title>Genome assembly and annotation of Periplaneta americana reveal a comprehensive cockroach allergen profile.</title>
        <authorList>
            <person name="Wang L."/>
            <person name="Xiong Q."/>
            <person name="Saelim N."/>
            <person name="Wang L."/>
            <person name="Nong W."/>
            <person name="Wan A.T."/>
            <person name="Shi M."/>
            <person name="Liu X."/>
            <person name="Cao Q."/>
            <person name="Hui J.H.L."/>
            <person name="Sookrung N."/>
            <person name="Leung T.F."/>
            <person name="Tungtrongchitr A."/>
            <person name="Tsui S.K.W."/>
        </authorList>
    </citation>
    <scope>NUCLEOTIDE SEQUENCE [LARGE SCALE GENOMIC DNA]</scope>
    <source>
        <strain evidence="14">PWHHKU_190912</strain>
    </source>
</reference>
<evidence type="ECO:0000259" key="13">
    <source>
        <dbReference type="SMART" id="SM00918"/>
    </source>
</evidence>
<keyword evidence="15" id="KW-1185">Reference proteome</keyword>
<evidence type="ECO:0000256" key="2">
    <source>
        <dbReference type="ARBA" id="ARBA00022448"/>
    </source>
</evidence>
<dbReference type="PANTHER" id="PTHR42643:SF30">
    <property type="entry name" value="IONOTROPIC RECEPTOR 40A-RELATED"/>
    <property type="match status" value="1"/>
</dbReference>
<name>A0ABQ8TEN1_PERAM</name>
<comment type="caution">
    <text evidence="14">The sequence shown here is derived from an EMBL/GenBank/DDBJ whole genome shotgun (WGS) entry which is preliminary data.</text>
</comment>
<keyword evidence="6" id="KW-0406">Ion transport</keyword>
<dbReference type="SUPFAM" id="SSF53850">
    <property type="entry name" value="Periplasmic binding protein-like II"/>
    <property type="match status" value="1"/>
</dbReference>
<keyword evidence="8" id="KW-0675">Receptor</keyword>
<keyword evidence="7 12" id="KW-0472">Membrane</keyword>
<evidence type="ECO:0000313" key="14">
    <source>
        <dbReference type="EMBL" id="KAJ4445061.1"/>
    </source>
</evidence>
<dbReference type="Gene3D" id="3.40.190.10">
    <property type="entry name" value="Periplasmic binding protein-like II"/>
    <property type="match status" value="1"/>
</dbReference>
<keyword evidence="3" id="KW-1003">Cell membrane</keyword>
<keyword evidence="4 12" id="KW-0812">Transmembrane</keyword>
<evidence type="ECO:0000256" key="4">
    <source>
        <dbReference type="ARBA" id="ARBA00022692"/>
    </source>
</evidence>
<feature type="transmembrane region" description="Helical" evidence="12">
    <location>
        <begin position="601"/>
        <end position="621"/>
    </location>
</feature>
<accession>A0ABQ8TEN1</accession>
<evidence type="ECO:0000256" key="9">
    <source>
        <dbReference type="ARBA" id="ARBA00023180"/>
    </source>
</evidence>
<dbReference type="Gene3D" id="1.10.287.70">
    <property type="match status" value="1"/>
</dbReference>
<evidence type="ECO:0000256" key="5">
    <source>
        <dbReference type="ARBA" id="ARBA00022989"/>
    </source>
</evidence>
<evidence type="ECO:0000256" key="7">
    <source>
        <dbReference type="ARBA" id="ARBA00023136"/>
    </source>
</evidence>
<evidence type="ECO:0000256" key="3">
    <source>
        <dbReference type="ARBA" id="ARBA00022475"/>
    </source>
</evidence>
<evidence type="ECO:0000256" key="1">
    <source>
        <dbReference type="ARBA" id="ARBA00004651"/>
    </source>
</evidence>
<dbReference type="InterPro" id="IPR052192">
    <property type="entry name" value="Insect_Ionotropic_Sensory_Rcpt"/>
</dbReference>
<sequence length="872" mass="99930">MFLTVPKKINPKYCSQEIVLAMPQNRISQSIAKRRADWLYHVPPKRNELGNHPAEATLLLSCCQWYVLQKLVEDVLQKVSIHDTIQSTFKEIRSNHSVSEDATPDIDTPSMLVVHFSQPERIDLRLVVTIMDIDIAISLGYCTTIRDDIKQRIRETCRPFDHAEVLRVTDSVRRRVRSDNRWAILTEPLIERDPISDPIRTRVACAEQSDGITVFRIPPMTSLMLHRCRTGAINLQRWWQSPSAAISESDSTEISQNFASVAQTTTYTVAITAIDSSSSFVPISLQRDVIVVHRSGLTSCDVERSFSQYKSLFRENRHAFVMENLEMTFVVHCNSRPSSSTQVRNGDDERSRVFRSSVIGWDDYITNNLPQIVQSKWSVLVYGSEHPVAVNMTNSHIGTGDMWQMNEHGGFLETHTLFPPKIPNDLLQCPFTASVYSNIPYVEITTQSVIDPGTAKKRYSGLEIKLLRAIAHGMNATLVFQDTPPRTDNMWGHRLKNGTITGIIGDVLYGKSDIALSAMPKGFDLLEAILDSTISYIDSVLLWYVQCAKHQERWDSVTRMFSVLVWVMFCISYVLVTLATRRAAINSKILQLNESKLYSNIFEIAYIIFGIIVGSTVAALPRSTRVRFIIMVWLWYSLAFNVIFQTLYTSFLVDPGYLKQIRNVDELLATKLHLTYVSELDYLYRDSSDIREQKILARRTYCMDITLCLDRAAITGDTATIANNLDIHYRSNNTRLLCRLDDDILKFNLAMFMAKGSPLLIRVDKIILRLIEAGLLHQWLKEHKEQLERDGRHKGSAYDEDDDGYFVFAVQHLSIVFGCLITGHILSFVAFMGEIIHHKMMTFCPCHRKQKRRNKQSIVFMRVNKRVHRFQY</sequence>
<keyword evidence="5 12" id="KW-1133">Transmembrane helix</keyword>